<feature type="domain" description="GST C-terminal" evidence="2">
    <location>
        <begin position="86"/>
        <end position="208"/>
    </location>
</feature>
<dbReference type="CDD" id="cd03057">
    <property type="entry name" value="GST_N_Beta"/>
    <property type="match status" value="1"/>
</dbReference>
<protein>
    <submittedName>
        <fullName evidence="3">Glutathione S-transferase N-terminal domain-containing protein</fullName>
    </submittedName>
</protein>
<dbReference type="SUPFAM" id="SSF52833">
    <property type="entry name" value="Thioredoxin-like"/>
    <property type="match status" value="1"/>
</dbReference>
<dbReference type="PANTHER" id="PTHR44051">
    <property type="entry name" value="GLUTATHIONE S-TRANSFERASE-RELATED"/>
    <property type="match status" value="1"/>
</dbReference>
<dbReference type="SFLD" id="SFLDG01150">
    <property type="entry name" value="Main.1:_Beta-like"/>
    <property type="match status" value="1"/>
</dbReference>
<sequence>MPTLYYCPLACSMASHVALEEAGATFETQKINIFRGEHLTPEYRAINPRAKVPALRFDDGRVLLESTAILGWVGDNFPEAKLLGDDDLDRARTIATCAWLSSTVHPAFARFVHPERFLEDASGYADLKALGRANFWDYLQEIDKMLAGQPWIMGESFTVADPYALVFYPWGKELGLPVHELENYTTLKDRVIERPAARRALEREKSVLLTM</sequence>
<dbReference type="InterPro" id="IPR036282">
    <property type="entry name" value="Glutathione-S-Trfase_C_sf"/>
</dbReference>
<dbReference type="SFLD" id="SFLDG00358">
    <property type="entry name" value="Main_(cytGST)"/>
    <property type="match status" value="1"/>
</dbReference>
<dbReference type="Gene3D" id="3.40.30.10">
    <property type="entry name" value="Glutaredoxin"/>
    <property type="match status" value="1"/>
</dbReference>
<dbReference type="InterPro" id="IPR036249">
    <property type="entry name" value="Thioredoxin-like_sf"/>
</dbReference>
<keyword evidence="3" id="KW-0808">Transferase</keyword>
<dbReference type="Proteomes" id="UP000570166">
    <property type="component" value="Unassembled WGS sequence"/>
</dbReference>
<evidence type="ECO:0000259" key="1">
    <source>
        <dbReference type="PROSITE" id="PS50404"/>
    </source>
</evidence>
<dbReference type="RefSeq" id="WP_160362950.1">
    <property type="nucleotide sequence ID" value="NZ_JACEIB010000026.1"/>
</dbReference>
<feature type="domain" description="GST N-terminal" evidence="1">
    <location>
        <begin position="1"/>
        <end position="81"/>
    </location>
</feature>
<evidence type="ECO:0000259" key="2">
    <source>
        <dbReference type="PROSITE" id="PS50405"/>
    </source>
</evidence>
<accession>A0A838LAY1</accession>
<dbReference type="InterPro" id="IPR004045">
    <property type="entry name" value="Glutathione_S-Trfase_N"/>
</dbReference>
<proteinExistence type="predicted"/>
<dbReference type="PROSITE" id="PS50405">
    <property type="entry name" value="GST_CTER"/>
    <property type="match status" value="1"/>
</dbReference>
<keyword evidence="4" id="KW-1185">Reference proteome</keyword>
<dbReference type="InterPro" id="IPR040079">
    <property type="entry name" value="Glutathione_S-Trfase"/>
</dbReference>
<comment type="caution">
    <text evidence="3">The sequence shown here is derived from an EMBL/GenBank/DDBJ whole genome shotgun (WGS) entry which is preliminary data.</text>
</comment>
<dbReference type="SFLD" id="SFLDS00019">
    <property type="entry name" value="Glutathione_Transferase_(cytos"/>
    <property type="match status" value="1"/>
</dbReference>
<dbReference type="CDD" id="cd03188">
    <property type="entry name" value="GST_C_Beta"/>
    <property type="match status" value="1"/>
</dbReference>
<gene>
    <name evidence="3" type="ORF">HZF05_16835</name>
</gene>
<reference evidence="3 4" key="1">
    <citation type="submission" date="2020-07" db="EMBL/GenBank/DDBJ databases">
        <authorList>
            <person name="Sun Q."/>
        </authorList>
    </citation>
    <scope>NUCLEOTIDE SEQUENCE [LARGE SCALE GENOMIC DNA]</scope>
    <source>
        <strain evidence="3 4">CGMCC 1.13654</strain>
    </source>
</reference>
<dbReference type="Pfam" id="PF13409">
    <property type="entry name" value="GST_N_2"/>
    <property type="match status" value="1"/>
</dbReference>
<name>A0A838LAY1_9SPHN</name>
<evidence type="ECO:0000313" key="3">
    <source>
        <dbReference type="EMBL" id="MBA2935749.1"/>
    </source>
</evidence>
<dbReference type="PANTHER" id="PTHR44051:SF8">
    <property type="entry name" value="GLUTATHIONE S-TRANSFERASE GSTA"/>
    <property type="match status" value="1"/>
</dbReference>
<dbReference type="InterPro" id="IPR010987">
    <property type="entry name" value="Glutathione-S-Trfase_C-like"/>
</dbReference>
<dbReference type="Gene3D" id="1.20.1050.10">
    <property type="match status" value="1"/>
</dbReference>
<dbReference type="AlphaFoldDB" id="A0A838LAY1"/>
<evidence type="ECO:0000313" key="4">
    <source>
        <dbReference type="Proteomes" id="UP000570166"/>
    </source>
</evidence>
<dbReference type="PROSITE" id="PS50404">
    <property type="entry name" value="GST_NTER"/>
    <property type="match status" value="1"/>
</dbReference>
<dbReference type="EMBL" id="JACEIB010000026">
    <property type="protein sequence ID" value="MBA2935749.1"/>
    <property type="molecule type" value="Genomic_DNA"/>
</dbReference>
<dbReference type="SUPFAM" id="SSF47616">
    <property type="entry name" value="GST C-terminal domain-like"/>
    <property type="match status" value="1"/>
</dbReference>
<organism evidence="3 4">
    <name type="scientific">Sphingomonas chungangi</name>
    <dbReference type="NCBI Taxonomy" id="2683589"/>
    <lineage>
        <taxon>Bacteria</taxon>
        <taxon>Pseudomonadati</taxon>
        <taxon>Pseudomonadota</taxon>
        <taxon>Alphaproteobacteria</taxon>
        <taxon>Sphingomonadales</taxon>
        <taxon>Sphingomonadaceae</taxon>
        <taxon>Sphingomonas</taxon>
    </lineage>
</organism>
<dbReference type="GO" id="GO:0016740">
    <property type="term" value="F:transferase activity"/>
    <property type="evidence" value="ECO:0007669"/>
    <property type="project" value="UniProtKB-KW"/>
</dbReference>